<dbReference type="Proteomes" id="UP000198500">
    <property type="component" value="Unassembled WGS sequence"/>
</dbReference>
<accession>A0A1H3BGJ0</accession>
<gene>
    <name evidence="1" type="ORF">SAMN05443545_105200</name>
</gene>
<dbReference type="AlphaFoldDB" id="A0A1H3BGJ0"/>
<evidence type="ECO:0000313" key="2">
    <source>
        <dbReference type="Proteomes" id="UP000198500"/>
    </source>
</evidence>
<protein>
    <submittedName>
        <fullName evidence="1">Uncharacterized protein</fullName>
    </submittedName>
</protein>
<dbReference type="EMBL" id="FNNI01000005">
    <property type="protein sequence ID" value="SDX40159.1"/>
    <property type="molecule type" value="Genomic_DNA"/>
</dbReference>
<evidence type="ECO:0000313" key="1">
    <source>
        <dbReference type="EMBL" id="SDX40159.1"/>
    </source>
</evidence>
<name>A0A1H3BGJ0_9GAMM</name>
<proteinExistence type="predicted"/>
<organism evidence="1 2">
    <name type="scientific">Aidingimonas halophila</name>
    <dbReference type="NCBI Taxonomy" id="574349"/>
    <lineage>
        <taxon>Bacteria</taxon>
        <taxon>Pseudomonadati</taxon>
        <taxon>Pseudomonadota</taxon>
        <taxon>Gammaproteobacteria</taxon>
        <taxon>Oceanospirillales</taxon>
        <taxon>Halomonadaceae</taxon>
        <taxon>Aidingimonas</taxon>
    </lineage>
</organism>
<dbReference type="OrthoDB" id="6143714at2"/>
<dbReference type="RefSeq" id="WP_092569644.1">
    <property type="nucleotide sequence ID" value="NZ_FNNI01000005.1"/>
</dbReference>
<reference evidence="1 2" key="1">
    <citation type="submission" date="2016-10" db="EMBL/GenBank/DDBJ databases">
        <authorList>
            <person name="de Groot N.N."/>
        </authorList>
    </citation>
    <scope>NUCLEOTIDE SEQUENCE [LARGE SCALE GENOMIC DNA]</scope>
    <source>
        <strain evidence="1 2">DSM 19219</strain>
    </source>
</reference>
<sequence>MSNGIGASVQGLHPGLLGQRLERVLTASVVAEDLEVASRSIVGSLQSLLKHSESESSNEATWWARLNKQAERWRSLILGESPLVADRALDCQDFVAFVALLRGLEHRRDQVESVQRLEHMLALGALRLKLEPEPGLVQARHLNLQLNNPGFVVSREIAAACQLRESTVKNALSRRELALTAGKSVALEQALDWMIQRRGFLYPMINVRYQSRRINGRIAHEVLRKDPRAEWIRHISRLRLSEWRLQDDAYRFVLNSQGVHQCQIMLPGLDGDILSSLGMTGLMDRSSDTQARLYRESLALKEGVTLWQGTVPTMKVLDALLDYLVSVMTKRGA</sequence>
<keyword evidence="2" id="KW-1185">Reference proteome</keyword>